<dbReference type="OrthoDB" id="9801938at2"/>
<evidence type="ECO:0000313" key="6">
    <source>
        <dbReference type="EMBL" id="TRY15454.1"/>
    </source>
</evidence>
<gene>
    <name evidence="6" type="ORF">FN961_05180</name>
</gene>
<comment type="caution">
    <text evidence="6">The sequence shown here is derived from an EMBL/GenBank/DDBJ whole genome shotgun (WGS) entry which is preliminary data.</text>
</comment>
<dbReference type="PIRSF" id="PIRSF006806">
    <property type="entry name" value="FTHF_cligase"/>
    <property type="match status" value="1"/>
</dbReference>
<dbReference type="SUPFAM" id="SSF100950">
    <property type="entry name" value="NagB/RpiA/CoA transferase-like"/>
    <property type="match status" value="1"/>
</dbReference>
<feature type="binding site" evidence="4">
    <location>
        <begin position="155"/>
        <end position="163"/>
    </location>
    <ligand>
        <name>ATP</name>
        <dbReference type="ChEBI" id="CHEBI:30616"/>
    </ligand>
</feature>
<evidence type="ECO:0000256" key="2">
    <source>
        <dbReference type="ARBA" id="ARBA00022741"/>
    </source>
</evidence>
<keyword evidence="3 4" id="KW-0067">ATP-binding</keyword>
<evidence type="ECO:0000256" key="5">
    <source>
        <dbReference type="RuleBase" id="RU361279"/>
    </source>
</evidence>
<evidence type="ECO:0000256" key="4">
    <source>
        <dbReference type="PIRSR" id="PIRSR006806-1"/>
    </source>
</evidence>
<dbReference type="PANTHER" id="PTHR23407:SF1">
    <property type="entry name" value="5-FORMYLTETRAHYDROFOLATE CYCLO-LIGASE"/>
    <property type="match status" value="1"/>
</dbReference>
<dbReference type="EMBL" id="VKGK01000004">
    <property type="protein sequence ID" value="TRY15454.1"/>
    <property type="molecule type" value="Genomic_DNA"/>
</dbReference>
<accession>A0A553JSL6</accession>
<organism evidence="6 7">
    <name type="scientific">Shewanella hanedai</name>
    <name type="common">Alteromonas hanedai</name>
    <dbReference type="NCBI Taxonomy" id="25"/>
    <lineage>
        <taxon>Bacteria</taxon>
        <taxon>Pseudomonadati</taxon>
        <taxon>Pseudomonadota</taxon>
        <taxon>Gammaproteobacteria</taxon>
        <taxon>Alteromonadales</taxon>
        <taxon>Shewanellaceae</taxon>
        <taxon>Shewanella</taxon>
    </lineage>
</organism>
<feature type="binding site" evidence="4">
    <location>
        <position position="75"/>
    </location>
    <ligand>
        <name>substrate</name>
    </ligand>
</feature>
<sequence length="212" mass="23942">MTTVEQPPTNAPTLSSLPQKERVRNEIRASIRAARRSISPEQQTNLGLQACALMLSKLEPLTIKHLAIYLTNDGELDTNPLIQALWQRGINVYLPRLHPFSKGNLLFLAYTQHTPMQRNKLGILEPVLDIRTLIPAEQLHVIITPLVAFDGTGNRMGMGGGYYDRTLVNWEKVRAPLPIGYAHDCQQVDHLPCEHWDIPLPIIVTPTKLWCF</sequence>
<keyword evidence="7" id="KW-1185">Reference proteome</keyword>
<protein>
    <recommendedName>
        <fullName evidence="5">5-formyltetrahydrofolate cyclo-ligase</fullName>
        <ecNumber evidence="5">6.3.3.2</ecNumber>
    </recommendedName>
</protein>
<reference evidence="7" key="1">
    <citation type="submission" date="2019-07" db="EMBL/GenBank/DDBJ databases">
        <title>Shewanella sp. YLB-08 draft genomic sequence.</title>
        <authorList>
            <person name="Yu L."/>
        </authorList>
    </citation>
    <scope>NUCLEOTIDE SEQUENCE [LARGE SCALE GENOMIC DNA]</scope>
    <source>
        <strain evidence="7">JCM 20706</strain>
    </source>
</reference>
<name>A0A553JSL6_SHEHA</name>
<dbReference type="EC" id="6.3.3.2" evidence="5"/>
<keyword evidence="5" id="KW-0460">Magnesium</keyword>
<dbReference type="NCBIfam" id="TIGR02727">
    <property type="entry name" value="MTHFS_bact"/>
    <property type="match status" value="1"/>
</dbReference>
<evidence type="ECO:0000313" key="7">
    <source>
        <dbReference type="Proteomes" id="UP000318126"/>
    </source>
</evidence>
<dbReference type="PANTHER" id="PTHR23407">
    <property type="entry name" value="ATPASE INHIBITOR/5-FORMYLTETRAHYDROFOLATE CYCLO-LIGASE"/>
    <property type="match status" value="1"/>
</dbReference>
<dbReference type="GO" id="GO:0030272">
    <property type="term" value="F:5-formyltetrahydrofolate cyclo-ligase activity"/>
    <property type="evidence" value="ECO:0007669"/>
    <property type="project" value="UniProtKB-EC"/>
</dbReference>
<dbReference type="InterPro" id="IPR024185">
    <property type="entry name" value="FTHF_cligase-like_sf"/>
</dbReference>
<feature type="binding site" evidence="4">
    <location>
        <begin position="24"/>
        <end position="28"/>
    </location>
    <ligand>
        <name>ATP</name>
        <dbReference type="ChEBI" id="CHEBI:30616"/>
    </ligand>
</feature>
<dbReference type="GO" id="GO:0009396">
    <property type="term" value="P:folic acid-containing compound biosynthetic process"/>
    <property type="evidence" value="ECO:0007669"/>
    <property type="project" value="TreeGrafter"/>
</dbReference>
<feature type="binding site" evidence="4">
    <location>
        <position position="70"/>
    </location>
    <ligand>
        <name>substrate</name>
    </ligand>
</feature>
<keyword evidence="2 4" id="KW-0547">Nucleotide-binding</keyword>
<dbReference type="Gene3D" id="3.40.50.10420">
    <property type="entry name" value="NagB/RpiA/CoA transferase-like"/>
    <property type="match status" value="1"/>
</dbReference>
<dbReference type="Pfam" id="PF01812">
    <property type="entry name" value="5-FTHF_cyc-lig"/>
    <property type="match status" value="1"/>
</dbReference>
<dbReference type="GO" id="GO:0046872">
    <property type="term" value="F:metal ion binding"/>
    <property type="evidence" value="ECO:0007669"/>
    <property type="project" value="UniProtKB-KW"/>
</dbReference>
<comment type="similarity">
    <text evidence="1 5">Belongs to the 5-formyltetrahydrofolate cyclo-ligase family.</text>
</comment>
<comment type="catalytic activity">
    <reaction evidence="5">
        <text>(6S)-5-formyl-5,6,7,8-tetrahydrofolate + ATP = (6R)-5,10-methenyltetrahydrofolate + ADP + phosphate</text>
        <dbReference type="Rhea" id="RHEA:10488"/>
        <dbReference type="ChEBI" id="CHEBI:30616"/>
        <dbReference type="ChEBI" id="CHEBI:43474"/>
        <dbReference type="ChEBI" id="CHEBI:57455"/>
        <dbReference type="ChEBI" id="CHEBI:57457"/>
        <dbReference type="ChEBI" id="CHEBI:456216"/>
        <dbReference type="EC" id="6.3.3.2"/>
    </reaction>
</comment>
<dbReference type="AlphaFoldDB" id="A0A553JSL6"/>
<dbReference type="InterPro" id="IPR037171">
    <property type="entry name" value="NagB/RpiA_transferase-like"/>
</dbReference>
<dbReference type="GO" id="GO:0035999">
    <property type="term" value="P:tetrahydrofolate interconversion"/>
    <property type="evidence" value="ECO:0007669"/>
    <property type="project" value="TreeGrafter"/>
</dbReference>
<evidence type="ECO:0000256" key="1">
    <source>
        <dbReference type="ARBA" id="ARBA00010638"/>
    </source>
</evidence>
<dbReference type="GO" id="GO:0005524">
    <property type="term" value="F:ATP binding"/>
    <property type="evidence" value="ECO:0007669"/>
    <property type="project" value="UniProtKB-KW"/>
</dbReference>
<comment type="cofactor">
    <cofactor evidence="5">
        <name>Mg(2+)</name>
        <dbReference type="ChEBI" id="CHEBI:18420"/>
    </cofactor>
</comment>
<dbReference type="InterPro" id="IPR002698">
    <property type="entry name" value="FTHF_cligase"/>
</dbReference>
<keyword evidence="5" id="KW-0479">Metal-binding</keyword>
<evidence type="ECO:0000256" key="3">
    <source>
        <dbReference type="ARBA" id="ARBA00022840"/>
    </source>
</evidence>
<proteinExistence type="inferred from homology"/>
<keyword evidence="6" id="KW-0436">Ligase</keyword>
<dbReference type="Proteomes" id="UP000318126">
    <property type="component" value="Unassembled WGS sequence"/>
</dbReference>